<organism evidence="1 2">
    <name type="scientific">Gossypium australe</name>
    <dbReference type="NCBI Taxonomy" id="47621"/>
    <lineage>
        <taxon>Eukaryota</taxon>
        <taxon>Viridiplantae</taxon>
        <taxon>Streptophyta</taxon>
        <taxon>Embryophyta</taxon>
        <taxon>Tracheophyta</taxon>
        <taxon>Spermatophyta</taxon>
        <taxon>Magnoliopsida</taxon>
        <taxon>eudicotyledons</taxon>
        <taxon>Gunneridae</taxon>
        <taxon>Pentapetalae</taxon>
        <taxon>rosids</taxon>
        <taxon>malvids</taxon>
        <taxon>Malvales</taxon>
        <taxon>Malvaceae</taxon>
        <taxon>Malvoideae</taxon>
        <taxon>Gossypium</taxon>
    </lineage>
</organism>
<dbReference type="AlphaFoldDB" id="A0A5B6VNK0"/>
<evidence type="ECO:0000313" key="1">
    <source>
        <dbReference type="EMBL" id="KAA3470696.1"/>
    </source>
</evidence>
<dbReference type="OrthoDB" id="1738534at2759"/>
<keyword evidence="1" id="KW-0548">Nucleotidyltransferase</keyword>
<dbReference type="EMBL" id="SMMG02000006">
    <property type="protein sequence ID" value="KAA3470696.1"/>
    <property type="molecule type" value="Genomic_DNA"/>
</dbReference>
<dbReference type="FunFam" id="3.30.70.270:FF:000020">
    <property type="entry name" value="Transposon Tf2-6 polyprotein-like Protein"/>
    <property type="match status" value="1"/>
</dbReference>
<dbReference type="SUPFAM" id="SSF56672">
    <property type="entry name" value="DNA/RNA polymerases"/>
    <property type="match status" value="1"/>
</dbReference>
<protein>
    <submittedName>
        <fullName evidence="1">Reverse transcriptase</fullName>
    </submittedName>
</protein>
<dbReference type="Gene3D" id="3.30.70.270">
    <property type="match status" value="2"/>
</dbReference>
<dbReference type="Proteomes" id="UP000325315">
    <property type="component" value="Unassembled WGS sequence"/>
</dbReference>
<dbReference type="InterPro" id="IPR043502">
    <property type="entry name" value="DNA/RNA_pol_sf"/>
</dbReference>
<gene>
    <name evidence="1" type="ORF">EPI10_016385</name>
</gene>
<proteinExistence type="predicted"/>
<dbReference type="PANTHER" id="PTHR33064:SF37">
    <property type="entry name" value="RIBONUCLEASE H"/>
    <property type="match status" value="1"/>
</dbReference>
<dbReference type="InterPro" id="IPR043128">
    <property type="entry name" value="Rev_trsase/Diguanyl_cyclase"/>
</dbReference>
<dbReference type="InterPro" id="IPR051320">
    <property type="entry name" value="Viral_Replic_Matur_Polypro"/>
</dbReference>
<dbReference type="PANTHER" id="PTHR33064">
    <property type="entry name" value="POL PROTEIN"/>
    <property type="match status" value="1"/>
</dbReference>
<dbReference type="GO" id="GO:0003964">
    <property type="term" value="F:RNA-directed DNA polymerase activity"/>
    <property type="evidence" value="ECO:0007669"/>
    <property type="project" value="UniProtKB-KW"/>
</dbReference>
<keyword evidence="1" id="KW-0808">Transferase</keyword>
<keyword evidence="2" id="KW-1185">Reference proteome</keyword>
<comment type="caution">
    <text evidence="1">The sequence shown here is derived from an EMBL/GenBank/DDBJ whole genome shotgun (WGS) entry which is preliminary data.</text>
</comment>
<sequence length="132" mass="15788">MNSIFKHLLRKTVLVFFDDILVFLATWEEHFDHIKEKASTHVKKSKRCFGTQQVEYLGHIIFEGKVAMDRNKVECVLNWPIPKTLKELRGFLGFSEYYRRFIKNYGIMDRPLTNLLKNWAWSWDEQATVAFE</sequence>
<name>A0A5B6VNK0_9ROSI</name>
<keyword evidence="1" id="KW-0695">RNA-directed DNA polymerase</keyword>
<reference evidence="2" key="1">
    <citation type="journal article" date="2019" name="Plant Biotechnol. J.">
        <title>Genome sequencing of the Australian wild diploid species Gossypium australe highlights disease resistance and delayed gland morphogenesis.</title>
        <authorList>
            <person name="Cai Y."/>
            <person name="Cai X."/>
            <person name="Wang Q."/>
            <person name="Wang P."/>
            <person name="Zhang Y."/>
            <person name="Cai C."/>
            <person name="Xu Y."/>
            <person name="Wang K."/>
            <person name="Zhou Z."/>
            <person name="Wang C."/>
            <person name="Geng S."/>
            <person name="Li B."/>
            <person name="Dong Q."/>
            <person name="Hou Y."/>
            <person name="Wang H."/>
            <person name="Ai P."/>
            <person name="Liu Z."/>
            <person name="Yi F."/>
            <person name="Sun M."/>
            <person name="An G."/>
            <person name="Cheng J."/>
            <person name="Zhang Y."/>
            <person name="Shi Q."/>
            <person name="Xie Y."/>
            <person name="Shi X."/>
            <person name="Chang Y."/>
            <person name="Huang F."/>
            <person name="Chen Y."/>
            <person name="Hong S."/>
            <person name="Mi L."/>
            <person name="Sun Q."/>
            <person name="Zhang L."/>
            <person name="Zhou B."/>
            <person name="Peng R."/>
            <person name="Zhang X."/>
            <person name="Liu F."/>
        </authorList>
    </citation>
    <scope>NUCLEOTIDE SEQUENCE [LARGE SCALE GENOMIC DNA]</scope>
    <source>
        <strain evidence="2">cv. PA1801</strain>
    </source>
</reference>
<accession>A0A5B6VNK0</accession>
<evidence type="ECO:0000313" key="2">
    <source>
        <dbReference type="Proteomes" id="UP000325315"/>
    </source>
</evidence>